<organism evidence="3 4">
    <name type="scientific">Actinopolymorpha cephalotaxi</name>
    <dbReference type="NCBI Taxonomy" id="504797"/>
    <lineage>
        <taxon>Bacteria</taxon>
        <taxon>Bacillati</taxon>
        <taxon>Actinomycetota</taxon>
        <taxon>Actinomycetes</taxon>
        <taxon>Propionibacteriales</taxon>
        <taxon>Actinopolymorphaceae</taxon>
        <taxon>Actinopolymorpha</taxon>
    </lineage>
</organism>
<protein>
    <submittedName>
        <fullName evidence="3">Uncharacterized protein</fullName>
    </submittedName>
</protein>
<dbReference type="RefSeq" id="WP_092881587.1">
    <property type="nucleotide sequence ID" value="NZ_FOOI01000002.1"/>
</dbReference>
<evidence type="ECO:0000313" key="3">
    <source>
        <dbReference type="EMBL" id="SFF86100.1"/>
    </source>
</evidence>
<sequence length="64" mass="7444">MTDTTGPRERFTDEELAFLRYVRFGELPERVSPAEWVETAETDPPEPFPNRRDDPRHWGGVNAV</sequence>
<dbReference type="STRING" id="504797.SAMN05421678_102433"/>
<dbReference type="AlphaFoldDB" id="A0A1I2M5G5"/>
<dbReference type="Proteomes" id="UP000199052">
    <property type="component" value="Unassembled WGS sequence"/>
</dbReference>
<feature type="region of interest" description="Disordered" evidence="1">
    <location>
        <begin position="34"/>
        <end position="64"/>
    </location>
</feature>
<gene>
    <name evidence="2" type="ORF">FHR37_000422</name>
    <name evidence="3" type="ORF">SAMN05421678_102433</name>
</gene>
<dbReference type="Proteomes" id="UP000533017">
    <property type="component" value="Unassembled WGS sequence"/>
</dbReference>
<dbReference type="EMBL" id="JACBZA010000001">
    <property type="protein sequence ID" value="NYH81571.1"/>
    <property type="molecule type" value="Genomic_DNA"/>
</dbReference>
<reference evidence="3 4" key="1">
    <citation type="submission" date="2016-10" db="EMBL/GenBank/DDBJ databases">
        <authorList>
            <person name="de Groot N.N."/>
        </authorList>
    </citation>
    <scope>NUCLEOTIDE SEQUENCE [LARGE SCALE GENOMIC DNA]</scope>
    <source>
        <strain evidence="3 4">CPCC 202808</strain>
    </source>
</reference>
<dbReference type="EMBL" id="FOOI01000002">
    <property type="protein sequence ID" value="SFF86100.1"/>
    <property type="molecule type" value="Genomic_DNA"/>
</dbReference>
<name>A0A1I2M5G5_9ACTN</name>
<evidence type="ECO:0000313" key="5">
    <source>
        <dbReference type="Proteomes" id="UP000533017"/>
    </source>
</evidence>
<keyword evidence="5" id="KW-1185">Reference proteome</keyword>
<evidence type="ECO:0000256" key="1">
    <source>
        <dbReference type="SAM" id="MobiDB-lite"/>
    </source>
</evidence>
<evidence type="ECO:0000313" key="4">
    <source>
        <dbReference type="Proteomes" id="UP000199052"/>
    </source>
</evidence>
<evidence type="ECO:0000313" key="2">
    <source>
        <dbReference type="EMBL" id="NYH81571.1"/>
    </source>
</evidence>
<reference evidence="2 5" key="2">
    <citation type="submission" date="2020-07" db="EMBL/GenBank/DDBJ databases">
        <title>Sequencing the genomes of 1000 actinobacteria strains.</title>
        <authorList>
            <person name="Klenk H.-P."/>
        </authorList>
    </citation>
    <scope>NUCLEOTIDE SEQUENCE [LARGE SCALE GENOMIC DNA]</scope>
    <source>
        <strain evidence="2 5">DSM 45117</strain>
    </source>
</reference>
<dbReference type="OrthoDB" id="3638127at2"/>
<accession>A0A1I2M5G5</accession>
<proteinExistence type="predicted"/>